<gene>
    <name evidence="1" type="ORF">CFK37_00080</name>
</gene>
<protein>
    <submittedName>
        <fullName evidence="1">Uncharacterized protein</fullName>
    </submittedName>
</protein>
<evidence type="ECO:0000313" key="1">
    <source>
        <dbReference type="EMBL" id="ASK60717.1"/>
    </source>
</evidence>
<dbReference type="KEGG" id="vil:CFK37_00080"/>
<keyword evidence="2" id="KW-1185">Reference proteome</keyword>
<reference evidence="1 2" key="1">
    <citation type="submission" date="2017-07" db="EMBL/GenBank/DDBJ databases">
        <title>Virgibacillus sp. LM2416.</title>
        <authorList>
            <person name="Tak E.J."/>
            <person name="Bae J.-W."/>
        </authorList>
    </citation>
    <scope>NUCLEOTIDE SEQUENCE [LARGE SCALE GENOMIC DNA]</scope>
    <source>
        <strain evidence="1 2">LM2416</strain>
    </source>
</reference>
<dbReference type="EMBL" id="CP022315">
    <property type="protein sequence ID" value="ASK60717.1"/>
    <property type="molecule type" value="Genomic_DNA"/>
</dbReference>
<accession>A0A220TY44</accession>
<evidence type="ECO:0000313" key="2">
    <source>
        <dbReference type="Proteomes" id="UP000198312"/>
    </source>
</evidence>
<organism evidence="1 2">
    <name type="scientific">Virgibacillus phasianinus</name>
    <dbReference type="NCBI Taxonomy" id="2017483"/>
    <lineage>
        <taxon>Bacteria</taxon>
        <taxon>Bacillati</taxon>
        <taxon>Bacillota</taxon>
        <taxon>Bacilli</taxon>
        <taxon>Bacillales</taxon>
        <taxon>Bacillaceae</taxon>
        <taxon>Virgibacillus</taxon>
    </lineage>
</organism>
<name>A0A220TY44_9BACI</name>
<sequence>MVLSNGIIWSIHYYDGVLRSGPLTPVGTARVLRPRRVGKGEGRLKTPFAGNVGILLAGARRLKPCPRKATVRSGKQPSAYVAIFINCELDPTIGKLTF</sequence>
<dbReference type="Proteomes" id="UP000198312">
    <property type="component" value="Chromosome"/>
</dbReference>
<dbReference type="AlphaFoldDB" id="A0A220TY44"/>
<proteinExistence type="predicted"/>